<evidence type="ECO:0000256" key="1">
    <source>
        <dbReference type="SAM" id="MobiDB-lite"/>
    </source>
</evidence>
<dbReference type="SUPFAM" id="SSF58113">
    <property type="entry name" value="Apolipoprotein A-I"/>
    <property type="match status" value="1"/>
</dbReference>
<gene>
    <name evidence="2" type="ORF">BDZ85DRAFT_13103</name>
</gene>
<organism evidence="2 3">
    <name type="scientific">Elsinoe ampelina</name>
    <dbReference type="NCBI Taxonomy" id="302913"/>
    <lineage>
        <taxon>Eukaryota</taxon>
        <taxon>Fungi</taxon>
        <taxon>Dikarya</taxon>
        <taxon>Ascomycota</taxon>
        <taxon>Pezizomycotina</taxon>
        <taxon>Dothideomycetes</taxon>
        <taxon>Dothideomycetidae</taxon>
        <taxon>Myriangiales</taxon>
        <taxon>Elsinoaceae</taxon>
        <taxon>Elsinoe</taxon>
    </lineage>
</organism>
<dbReference type="OrthoDB" id="3883941at2759"/>
<evidence type="ECO:0000313" key="3">
    <source>
        <dbReference type="Proteomes" id="UP000799538"/>
    </source>
</evidence>
<keyword evidence="3" id="KW-1185">Reference proteome</keyword>
<dbReference type="AlphaFoldDB" id="A0A6A6GR25"/>
<dbReference type="Proteomes" id="UP000799538">
    <property type="component" value="Unassembled WGS sequence"/>
</dbReference>
<proteinExistence type="predicted"/>
<dbReference type="Gene3D" id="1.20.5.1230">
    <property type="entry name" value="Apolipoprotein A-I"/>
    <property type="match status" value="1"/>
</dbReference>
<dbReference type="EMBL" id="ML992501">
    <property type="protein sequence ID" value="KAF2228204.1"/>
    <property type="molecule type" value="Genomic_DNA"/>
</dbReference>
<reference evidence="3" key="1">
    <citation type="journal article" date="2020" name="Stud. Mycol.">
        <title>101 Dothideomycetes genomes: A test case for predicting lifestyles and emergence of pathogens.</title>
        <authorList>
            <person name="Haridas S."/>
            <person name="Albert R."/>
            <person name="Binder M."/>
            <person name="Bloem J."/>
            <person name="LaButti K."/>
            <person name="Salamov A."/>
            <person name="Andreopoulos B."/>
            <person name="Baker S."/>
            <person name="Barry K."/>
            <person name="Bills G."/>
            <person name="Bluhm B."/>
            <person name="Cannon C."/>
            <person name="Castanera R."/>
            <person name="Culley D."/>
            <person name="Daum C."/>
            <person name="Ezra D."/>
            <person name="Gonzalez J."/>
            <person name="Henrissat B."/>
            <person name="Kuo A."/>
            <person name="Liang C."/>
            <person name="Lipzen A."/>
            <person name="Lutzoni F."/>
            <person name="Magnuson J."/>
            <person name="Mondo S."/>
            <person name="Nolan M."/>
            <person name="Ohm R."/>
            <person name="Pangilinan J."/>
            <person name="Park H.-J."/>
            <person name="Ramirez L."/>
            <person name="Alfaro M."/>
            <person name="Sun H."/>
            <person name="Tritt A."/>
            <person name="Yoshinaga Y."/>
            <person name="Zwiers L.-H."/>
            <person name="Turgeon B."/>
            <person name="Goodwin S."/>
            <person name="Spatafora J."/>
            <person name="Crous P."/>
            <person name="Grigoriev I."/>
        </authorList>
    </citation>
    <scope>NUCLEOTIDE SEQUENCE [LARGE SCALE GENOMIC DNA]</scope>
    <source>
        <strain evidence="3">CECT 20119</strain>
    </source>
</reference>
<feature type="region of interest" description="Disordered" evidence="1">
    <location>
        <begin position="13"/>
        <end position="36"/>
    </location>
</feature>
<protein>
    <submittedName>
        <fullName evidence="2">Uncharacterized protein</fullName>
    </submittedName>
</protein>
<evidence type="ECO:0000313" key="2">
    <source>
        <dbReference type="EMBL" id="KAF2228204.1"/>
    </source>
</evidence>
<name>A0A6A6GR25_9PEZI</name>
<sequence>MSAATPLRLAARRAVIPRRPLGHRSGPRFQSSSRDAGHHTSHLLAGLAGGTMVLLGGYTLYRFSGPGRLHAQLNKSAKTAQDYYKTATTEFQKSTPDANEAIEYLRRTAYSYAAFLPGGRGYVDTVFKDIDTVREQHSDKLEEIVKEGYEKLQDISKEVSKDGLSIAAASSALGVLQESLKKIAGVSTNALGSIIDNHPQLKDSLGGSIDQLKSMSESLGPEAKEKLDKVWSEITTTLSGGINSTSISKVKKIIENQTQELQKYSDQAWQTGLKQISPYLEKNPKLKELVESNAEALKKGDVSQLFQKVKSGIDSGDFDELKKYVEQTVQQAGQAASGGFDDMLKWAKPYLDRRPKLRELVEENAEALKKGDTKKLWRLVENSTSDRGADELKRYVEDLTRKGSA</sequence>
<accession>A0A6A6GR25</accession>